<protein>
    <recommendedName>
        <fullName evidence="3">3-deoxy-8-phosphooctulonate synthase</fullName>
        <ecNumber evidence="3">2.5.1.55</ecNumber>
    </recommendedName>
</protein>
<dbReference type="InterPro" id="IPR006218">
    <property type="entry name" value="DAHP1/KDSA"/>
</dbReference>
<evidence type="ECO:0000256" key="6">
    <source>
        <dbReference type="ARBA" id="ARBA00049112"/>
    </source>
</evidence>
<keyword evidence="4" id="KW-0963">Cytoplasm</keyword>
<dbReference type="AlphaFoldDB" id="A0A3B1BT14"/>
<dbReference type="GO" id="GO:0008676">
    <property type="term" value="F:3-deoxy-8-phosphooctulonate synthase activity"/>
    <property type="evidence" value="ECO:0007669"/>
    <property type="project" value="UniProtKB-EC"/>
</dbReference>
<evidence type="ECO:0000256" key="2">
    <source>
        <dbReference type="ARBA" id="ARBA00010499"/>
    </source>
</evidence>
<comment type="subcellular location">
    <subcellularLocation>
        <location evidence="1">Cytoplasm</location>
    </subcellularLocation>
</comment>
<evidence type="ECO:0000256" key="3">
    <source>
        <dbReference type="ARBA" id="ARBA00012693"/>
    </source>
</evidence>
<dbReference type="EMBL" id="UOGC01000002">
    <property type="protein sequence ID" value="VAX14994.1"/>
    <property type="molecule type" value="Genomic_DNA"/>
</dbReference>
<dbReference type="InterPro" id="IPR006269">
    <property type="entry name" value="KDO8P_synthase"/>
</dbReference>
<reference evidence="8" key="1">
    <citation type="submission" date="2018-06" db="EMBL/GenBank/DDBJ databases">
        <authorList>
            <person name="Zhirakovskaya E."/>
        </authorList>
    </citation>
    <scope>NUCLEOTIDE SEQUENCE</scope>
</reference>
<dbReference type="HAMAP" id="MF_00056">
    <property type="entry name" value="KDO8P_synth"/>
    <property type="match status" value="1"/>
</dbReference>
<dbReference type="Gene3D" id="3.20.20.70">
    <property type="entry name" value="Aldolase class I"/>
    <property type="match status" value="1"/>
</dbReference>
<proteinExistence type="inferred from homology"/>
<dbReference type="NCBIfam" id="TIGR01362">
    <property type="entry name" value="KDO8P_synth"/>
    <property type="match status" value="1"/>
</dbReference>
<dbReference type="Pfam" id="PF00793">
    <property type="entry name" value="DAHP_synth_1"/>
    <property type="match status" value="1"/>
</dbReference>
<gene>
    <name evidence="8" type="ORF">MNBD_NITROSPINAE01-1629</name>
</gene>
<dbReference type="SUPFAM" id="SSF51569">
    <property type="entry name" value="Aldolase"/>
    <property type="match status" value="1"/>
</dbReference>
<comment type="similarity">
    <text evidence="2">Belongs to the KdsA family.</text>
</comment>
<dbReference type="EC" id="2.5.1.55" evidence="3"/>
<evidence type="ECO:0000256" key="4">
    <source>
        <dbReference type="ARBA" id="ARBA00022490"/>
    </source>
</evidence>
<feature type="domain" description="DAHP synthetase I/KDSA" evidence="7">
    <location>
        <begin position="9"/>
        <end position="269"/>
    </location>
</feature>
<accession>A0A3B1BT14</accession>
<comment type="catalytic activity">
    <reaction evidence="6">
        <text>D-arabinose 5-phosphate + phosphoenolpyruvate + H2O = 3-deoxy-alpha-D-manno-2-octulosonate-8-phosphate + phosphate</text>
        <dbReference type="Rhea" id="RHEA:14053"/>
        <dbReference type="ChEBI" id="CHEBI:15377"/>
        <dbReference type="ChEBI" id="CHEBI:43474"/>
        <dbReference type="ChEBI" id="CHEBI:57693"/>
        <dbReference type="ChEBI" id="CHEBI:58702"/>
        <dbReference type="ChEBI" id="CHEBI:85985"/>
        <dbReference type="EC" id="2.5.1.55"/>
    </reaction>
</comment>
<evidence type="ECO:0000313" key="8">
    <source>
        <dbReference type="EMBL" id="VAX14994.1"/>
    </source>
</evidence>
<dbReference type="InterPro" id="IPR013785">
    <property type="entry name" value="Aldolase_TIM"/>
</dbReference>
<dbReference type="PANTHER" id="PTHR21057">
    <property type="entry name" value="PHOSPHO-2-DEHYDRO-3-DEOXYHEPTONATE ALDOLASE"/>
    <property type="match status" value="1"/>
</dbReference>
<dbReference type="NCBIfam" id="NF003543">
    <property type="entry name" value="PRK05198.1"/>
    <property type="match status" value="1"/>
</dbReference>
<name>A0A3B1BT14_9ZZZZ</name>
<keyword evidence="5 8" id="KW-0808">Transferase</keyword>
<evidence type="ECO:0000259" key="7">
    <source>
        <dbReference type="Pfam" id="PF00793"/>
    </source>
</evidence>
<sequence length="271" mass="29425">MSVTIELGDITFDTENPFVFIGGPCVIENYDHALTCAEQIKKITDRLNIPFIFKASYDKANRSSVKSFRGVGMDEGLRTLKKIRDLTGTPVISDIHTPEEATMASEVLDILQIPAFLCRQTDLLVSAGRTGKPVNIKKGQFMAPWDMKTAVEKVQGAGSSPILLTERGTFFGYNRLVVDMTALHEMQKLGPPVVFDAGHSAQLPGGLGSASGGVRDYIPVLARAAIAAKVAGIFLETHPDPDNAPCDGPNMWPINQLEELLTTLKQIDEVV</sequence>
<organism evidence="8">
    <name type="scientific">hydrothermal vent metagenome</name>
    <dbReference type="NCBI Taxonomy" id="652676"/>
    <lineage>
        <taxon>unclassified sequences</taxon>
        <taxon>metagenomes</taxon>
        <taxon>ecological metagenomes</taxon>
    </lineage>
</organism>
<evidence type="ECO:0000256" key="1">
    <source>
        <dbReference type="ARBA" id="ARBA00004496"/>
    </source>
</evidence>
<evidence type="ECO:0000256" key="5">
    <source>
        <dbReference type="ARBA" id="ARBA00022679"/>
    </source>
</evidence>
<dbReference type="GO" id="GO:0005737">
    <property type="term" value="C:cytoplasm"/>
    <property type="evidence" value="ECO:0007669"/>
    <property type="project" value="UniProtKB-SubCell"/>
</dbReference>